<protein>
    <submittedName>
        <fullName evidence="7">Uncharacterized protein</fullName>
    </submittedName>
</protein>
<dbReference type="Proteomes" id="UP001497453">
    <property type="component" value="Chromosome 1"/>
</dbReference>
<evidence type="ECO:0000313" key="8">
    <source>
        <dbReference type="Proteomes" id="UP001497453"/>
    </source>
</evidence>
<evidence type="ECO:0000313" key="7">
    <source>
        <dbReference type="EMBL" id="CAL1696625.1"/>
    </source>
</evidence>
<keyword evidence="8" id="KW-1185">Reference proteome</keyword>
<evidence type="ECO:0000256" key="6">
    <source>
        <dbReference type="SAM" id="Phobius"/>
    </source>
</evidence>
<dbReference type="PANTHER" id="PTHR13259:SF1">
    <property type="entry name" value="BLADDER CANCER-ASSOCIATED PROTEIN"/>
    <property type="match status" value="1"/>
</dbReference>
<evidence type="ECO:0000256" key="3">
    <source>
        <dbReference type="ARBA" id="ARBA00022989"/>
    </source>
</evidence>
<dbReference type="SMART" id="SM01396">
    <property type="entry name" value="BC10"/>
    <property type="match status" value="1"/>
</dbReference>
<accession>A0ABP1CLS0</accession>
<evidence type="ECO:0000256" key="2">
    <source>
        <dbReference type="ARBA" id="ARBA00022692"/>
    </source>
</evidence>
<comment type="subcellular location">
    <subcellularLocation>
        <location evidence="1">Membrane</location>
    </subcellularLocation>
</comment>
<proteinExistence type="predicted"/>
<feature type="transmembrane region" description="Helical" evidence="6">
    <location>
        <begin position="6"/>
        <end position="28"/>
    </location>
</feature>
<organism evidence="7 8">
    <name type="scientific">Somion occarium</name>
    <dbReference type="NCBI Taxonomy" id="3059160"/>
    <lineage>
        <taxon>Eukaryota</taxon>
        <taxon>Fungi</taxon>
        <taxon>Dikarya</taxon>
        <taxon>Basidiomycota</taxon>
        <taxon>Agaricomycotina</taxon>
        <taxon>Agaricomycetes</taxon>
        <taxon>Polyporales</taxon>
        <taxon>Cerrenaceae</taxon>
        <taxon>Somion</taxon>
    </lineage>
</organism>
<gene>
    <name evidence="7" type="ORF">GFSPODELE1_LOCUS1279</name>
</gene>
<feature type="transmembrane region" description="Helical" evidence="6">
    <location>
        <begin position="37"/>
        <end position="56"/>
    </location>
</feature>
<dbReference type="InterPro" id="IPR009598">
    <property type="entry name" value="BCALP"/>
</dbReference>
<keyword evidence="4 6" id="KW-0472">Membrane</keyword>
<evidence type="ECO:0000256" key="4">
    <source>
        <dbReference type="ARBA" id="ARBA00023136"/>
    </source>
</evidence>
<name>A0ABP1CLS0_9APHY</name>
<evidence type="ECO:0000256" key="5">
    <source>
        <dbReference type="SAM" id="MobiDB-lite"/>
    </source>
</evidence>
<keyword evidence="3 6" id="KW-1133">Transmembrane helix</keyword>
<keyword evidence="2 6" id="KW-0812">Transmembrane</keyword>
<dbReference type="PANTHER" id="PTHR13259">
    <property type="entry name" value="BLADDER CANCER 10 KD PROTEIN HOMOLOG"/>
    <property type="match status" value="1"/>
</dbReference>
<sequence>MWCTRWYLPLVLLPLPIAPAYFLVLFILSTTLHARPCFYCVILLTALFLSSCYWPPVPIGSSLSTPWSDNITTFADALLSRMPELPREKLPTDIPIVDHCWCDVASGNLFEPFNITNWELESVERLKRSLEVEMKKEKARDHSKAGQESTLLTNPDLIPNNSTSSESAKEGTVNTTLSWGSVWGSVWPFSGKSDTSVNASSVPPQSDGSRNTDPQPFPSTSAERNDTYPTPTKPESKKLIRREYDLRPYGFDMIVDFSWSRRRAAEM</sequence>
<reference evidence="8" key="1">
    <citation type="submission" date="2024-04" db="EMBL/GenBank/DDBJ databases">
        <authorList>
            <person name="Shaw F."/>
            <person name="Minotto A."/>
        </authorList>
    </citation>
    <scope>NUCLEOTIDE SEQUENCE [LARGE SCALE GENOMIC DNA]</scope>
</reference>
<feature type="region of interest" description="Disordered" evidence="5">
    <location>
        <begin position="194"/>
        <end position="239"/>
    </location>
</feature>
<dbReference type="Pfam" id="PF06726">
    <property type="entry name" value="BC10"/>
    <property type="match status" value="1"/>
</dbReference>
<feature type="region of interest" description="Disordered" evidence="5">
    <location>
        <begin position="137"/>
        <end position="172"/>
    </location>
</feature>
<feature type="compositionally biased region" description="Polar residues" evidence="5">
    <location>
        <begin position="194"/>
        <end position="230"/>
    </location>
</feature>
<dbReference type="EMBL" id="OZ037944">
    <property type="protein sequence ID" value="CAL1696625.1"/>
    <property type="molecule type" value="Genomic_DNA"/>
</dbReference>
<evidence type="ECO:0000256" key="1">
    <source>
        <dbReference type="ARBA" id="ARBA00004370"/>
    </source>
</evidence>
<feature type="compositionally biased region" description="Polar residues" evidence="5">
    <location>
        <begin position="146"/>
        <end position="172"/>
    </location>
</feature>